<accession>A0A4Z1ARC9</accession>
<reference evidence="1" key="1">
    <citation type="journal article" date="2019" name="PLoS Negl. Trop. Dis.">
        <title>Revisiting the worldwide diversity of Leptospira species in the environment.</title>
        <authorList>
            <person name="Vincent A.T."/>
            <person name="Schiettekatte O."/>
            <person name="Bourhy P."/>
            <person name="Veyrier F.J."/>
            <person name="Picardeau M."/>
        </authorList>
    </citation>
    <scope>NUCLEOTIDE SEQUENCE [LARGE SCALE GENOMIC DNA]</scope>
    <source>
        <strain evidence="1">201601113</strain>
    </source>
</reference>
<dbReference type="Pfam" id="PF10994">
    <property type="entry name" value="DUF2817"/>
    <property type="match status" value="1"/>
</dbReference>
<keyword evidence="2" id="KW-1185">Reference proteome</keyword>
<organism evidence="1 2">
    <name type="scientific">Leptospira dzoumogneensis</name>
    <dbReference type="NCBI Taxonomy" id="2484904"/>
    <lineage>
        <taxon>Bacteria</taxon>
        <taxon>Pseudomonadati</taxon>
        <taxon>Spirochaetota</taxon>
        <taxon>Spirochaetia</taxon>
        <taxon>Leptospirales</taxon>
        <taxon>Leptospiraceae</taxon>
        <taxon>Leptospira</taxon>
    </lineage>
</organism>
<dbReference type="CDD" id="cd06233">
    <property type="entry name" value="M14-like"/>
    <property type="match status" value="1"/>
</dbReference>
<protein>
    <submittedName>
        <fullName evidence="1">DUF2817 domain-containing protein</fullName>
    </submittedName>
</protein>
<dbReference type="Proteomes" id="UP000297241">
    <property type="component" value="Unassembled WGS sequence"/>
</dbReference>
<proteinExistence type="predicted"/>
<dbReference type="EMBL" id="RQHS01000005">
    <property type="protein sequence ID" value="TGN03504.1"/>
    <property type="molecule type" value="Genomic_DNA"/>
</dbReference>
<dbReference type="Gene3D" id="3.40.630.10">
    <property type="entry name" value="Zn peptidases"/>
    <property type="match status" value="1"/>
</dbReference>
<gene>
    <name evidence="1" type="ORF">EHR06_04475</name>
</gene>
<evidence type="ECO:0000313" key="1">
    <source>
        <dbReference type="EMBL" id="TGN03504.1"/>
    </source>
</evidence>
<dbReference type="AlphaFoldDB" id="A0A4Z1ARC9"/>
<dbReference type="InterPro" id="IPR021259">
    <property type="entry name" value="DUF2817"/>
</dbReference>
<comment type="caution">
    <text evidence="1">The sequence shown here is derived from an EMBL/GenBank/DDBJ whole genome shotgun (WGS) entry which is preliminary data.</text>
</comment>
<name>A0A4Z1ARC9_9LEPT</name>
<sequence>MNFCLSVEGPLLGDGRRQRAFFFSSNRNLKVKFFFGPENGVKYVRDSVDVLSYYLETYEACRKAFLSYKKQLKSKFERFDYECLEIPKDGGELDVYYLGEKKKPAKRLVIMSSGIHGVEGFAGSAFQRRWIEEFLLDDKSTYKLPKNSDFLILHGINAHGFKNFLRVNESNVDLNRNFALKREKLHKKFKNKKYRKIQSFLNPGSEFGNFLFEYIFFIIRFLGVVIRFGAKYVLDAAVNGQYEFPKGIYYGGRKPEPVVRVLRKYFKKVLKPYDRILILDFHTGYGAKNGLSLMHNAEPGSRTDKNLKKVFGDFGLLLNEGEEDFYRTSGDFTDFFGKILAKEKDLFPITVELGTFGNLNVMGAIRGSFLMISENRIRFHGSKSELEADKVREEFKQMFYPNREDWRLAAMDHVFGIVPEAITRFSKL</sequence>
<dbReference type="OrthoDB" id="4014363at2"/>
<dbReference type="SUPFAM" id="SSF53187">
    <property type="entry name" value="Zn-dependent exopeptidases"/>
    <property type="match status" value="1"/>
</dbReference>
<evidence type="ECO:0000313" key="2">
    <source>
        <dbReference type="Proteomes" id="UP000297241"/>
    </source>
</evidence>